<comment type="caution">
    <text evidence="2">The sequence shown here is derived from an EMBL/GenBank/DDBJ whole genome shotgun (WGS) entry which is preliminary data.</text>
</comment>
<dbReference type="EMBL" id="LCMI01000006">
    <property type="protein sequence ID" value="KKU33152.1"/>
    <property type="molecule type" value="Genomic_DNA"/>
</dbReference>
<protein>
    <submittedName>
        <fullName evidence="2">Uncharacterized protein</fullName>
    </submittedName>
</protein>
<keyword evidence="1" id="KW-0812">Transmembrane</keyword>
<name>A0A0G1PKF1_9BACT</name>
<reference evidence="2 3" key="1">
    <citation type="journal article" date="2015" name="Nature">
        <title>rRNA introns, odd ribosomes, and small enigmatic genomes across a large radiation of phyla.</title>
        <authorList>
            <person name="Brown C.T."/>
            <person name="Hug L.A."/>
            <person name="Thomas B.C."/>
            <person name="Sharon I."/>
            <person name="Castelle C.J."/>
            <person name="Singh A."/>
            <person name="Wilkins M.J."/>
            <person name="Williams K.H."/>
            <person name="Banfield J.F."/>
        </authorList>
    </citation>
    <scope>NUCLEOTIDE SEQUENCE [LARGE SCALE GENOMIC DNA]</scope>
</reference>
<evidence type="ECO:0000313" key="2">
    <source>
        <dbReference type="EMBL" id="KKU33152.1"/>
    </source>
</evidence>
<evidence type="ECO:0000313" key="3">
    <source>
        <dbReference type="Proteomes" id="UP000034794"/>
    </source>
</evidence>
<organism evidence="2 3">
    <name type="scientific">Candidatus Collierbacteria bacterium GW2011_GWA2_46_26</name>
    <dbReference type="NCBI Taxonomy" id="1618381"/>
    <lineage>
        <taxon>Bacteria</taxon>
        <taxon>Candidatus Collieribacteriota</taxon>
    </lineage>
</organism>
<proteinExistence type="predicted"/>
<feature type="transmembrane region" description="Helical" evidence="1">
    <location>
        <begin position="35"/>
        <end position="58"/>
    </location>
</feature>
<feature type="transmembrane region" description="Helical" evidence="1">
    <location>
        <begin position="5"/>
        <end position="23"/>
    </location>
</feature>
<keyword evidence="1" id="KW-0472">Membrane</keyword>
<sequence>MKLKTFSLAVIALILLAMIFLYFNQPADISPLPMFVAGGFGIALYAWLYLFSVADFEYVKIHYKKYLMVHLMEDQSFTPDPKLKMPSKRFFGRWTVYYDAAQEIGYWQDHPLFGGKWYIMYH</sequence>
<keyword evidence="1" id="KW-1133">Transmembrane helix</keyword>
<accession>A0A0G1PKF1</accession>
<dbReference type="Proteomes" id="UP000034794">
    <property type="component" value="Unassembled WGS sequence"/>
</dbReference>
<gene>
    <name evidence="2" type="ORF">UX47_C0006G0123</name>
</gene>
<dbReference type="AlphaFoldDB" id="A0A0G1PKF1"/>
<evidence type="ECO:0000256" key="1">
    <source>
        <dbReference type="SAM" id="Phobius"/>
    </source>
</evidence>